<comment type="caution">
    <text evidence="3">The sequence shown here is derived from an EMBL/GenBank/DDBJ whole genome shotgun (WGS) entry which is preliminary data.</text>
</comment>
<dbReference type="SUPFAM" id="SSF53300">
    <property type="entry name" value="vWA-like"/>
    <property type="match status" value="1"/>
</dbReference>
<evidence type="ECO:0000259" key="2">
    <source>
        <dbReference type="PROSITE" id="PS50234"/>
    </source>
</evidence>
<protein>
    <recommendedName>
        <fullName evidence="2">VWFA domain-containing protein</fullName>
    </recommendedName>
</protein>
<evidence type="ECO:0000313" key="3">
    <source>
        <dbReference type="EMBL" id="GEJ56630.1"/>
    </source>
</evidence>
<keyword evidence="4" id="KW-1185">Reference proteome</keyword>
<feature type="domain" description="VWFA" evidence="2">
    <location>
        <begin position="266"/>
        <end position="430"/>
    </location>
</feature>
<dbReference type="AlphaFoldDB" id="A0A7I9VKE9"/>
<accession>A0A7I9VKE9</accession>
<proteinExistence type="predicted"/>
<gene>
    <name evidence="3" type="ORF">AMYX_13710</name>
</gene>
<dbReference type="Gene3D" id="3.40.50.410">
    <property type="entry name" value="von Willebrand factor, type A domain"/>
    <property type="match status" value="1"/>
</dbReference>
<organism evidence="3 4">
    <name type="scientific">Anaeromyxobacter diazotrophicus</name>
    <dbReference type="NCBI Taxonomy" id="2590199"/>
    <lineage>
        <taxon>Bacteria</taxon>
        <taxon>Pseudomonadati</taxon>
        <taxon>Myxococcota</taxon>
        <taxon>Myxococcia</taxon>
        <taxon>Myxococcales</taxon>
        <taxon>Cystobacterineae</taxon>
        <taxon>Anaeromyxobacteraceae</taxon>
        <taxon>Anaeromyxobacter</taxon>
    </lineage>
</organism>
<evidence type="ECO:0000313" key="4">
    <source>
        <dbReference type="Proteomes" id="UP000503640"/>
    </source>
</evidence>
<dbReference type="GO" id="GO:0005829">
    <property type="term" value="C:cytosol"/>
    <property type="evidence" value="ECO:0007669"/>
    <property type="project" value="TreeGrafter"/>
</dbReference>
<sequence length="430" mass="45636">MRRLIFDVPKWHLIQHRDARGLPLPATNDTPPRRFEDELFEQLYAGECDRLPDRDAVPALRAWAERLHASCEALPQFGRLSSECRGDASAAAAALESLLDELGELPAPEHPAPAGAPGSAKDPLRRPLVAACAAASRAVEELREATEGLAGVAFAPGTSTQRGGAGEGARARPLAARLRGDSRLRRIALLAGRMKRIAASKRRARVRHGADELTDVTQGADLARALPVELARLTDPRRRLDFFRSLAERQLLEYQLGGSERLGRGPLVVLLDKSSSMDEGGGLKDVWATALALALLEHARAERRVFALVAYNAAPFYLDVVPPGAPLPEEALFVRCGGGTSIAAAVERGLKVIADARGGFRSADLVLISDGEDDAAAAPGLRERAAALGVSIFGLAIGISGAALAPWCDEAHGVTDLATLEPNVSNALFA</sequence>
<name>A0A7I9VKE9_9BACT</name>
<dbReference type="PANTHER" id="PTHR36846:SF1">
    <property type="entry name" value="PROTEIN VIAA"/>
    <property type="match status" value="1"/>
</dbReference>
<dbReference type="PROSITE" id="PS50234">
    <property type="entry name" value="VWFA"/>
    <property type="match status" value="1"/>
</dbReference>
<dbReference type="Proteomes" id="UP000503640">
    <property type="component" value="Unassembled WGS sequence"/>
</dbReference>
<feature type="region of interest" description="Disordered" evidence="1">
    <location>
        <begin position="154"/>
        <end position="173"/>
    </location>
</feature>
<dbReference type="InterPro" id="IPR036465">
    <property type="entry name" value="vWFA_dom_sf"/>
</dbReference>
<dbReference type="PANTHER" id="PTHR36846">
    <property type="entry name" value="PROTEIN VIAA"/>
    <property type="match status" value="1"/>
</dbReference>
<dbReference type="EMBL" id="BJTG01000003">
    <property type="protein sequence ID" value="GEJ56630.1"/>
    <property type="molecule type" value="Genomic_DNA"/>
</dbReference>
<reference evidence="4" key="1">
    <citation type="journal article" date="2020" name="Appl. Environ. Microbiol.">
        <title>Diazotrophic Anaeromyxobacter Isolates from Soils.</title>
        <authorList>
            <person name="Masuda Y."/>
            <person name="Yamanaka H."/>
            <person name="Xu Z.X."/>
            <person name="Shiratori Y."/>
            <person name="Aono T."/>
            <person name="Amachi S."/>
            <person name="Senoo K."/>
            <person name="Itoh H."/>
        </authorList>
    </citation>
    <scope>NUCLEOTIDE SEQUENCE [LARGE SCALE GENOMIC DNA]</scope>
    <source>
        <strain evidence="4">R267</strain>
    </source>
</reference>
<evidence type="ECO:0000256" key="1">
    <source>
        <dbReference type="SAM" id="MobiDB-lite"/>
    </source>
</evidence>
<dbReference type="RefSeq" id="WP_176064133.1">
    <property type="nucleotide sequence ID" value="NZ_BJTG01000003.1"/>
</dbReference>
<dbReference type="InterPro" id="IPR002035">
    <property type="entry name" value="VWF_A"/>
</dbReference>